<sequence>MAVIIITRLFCPLLLLSLLVINASAHNYYSDNNSGTSNTAQGLLDQLPVKVDPLLYDNGLVNLGPFDQLTDQLLPGINNQPDVVVNQQYPTSQGNYNNIVPTAEPTYDYKYNNIVPTAQTNYEKQNQRPEGTENYVAPEKPDYEGQKTGDQGLIPSINTVGIQGVILCEAGVDYKYYPLKGAVARITCPYYSKANVYNNEHGYYSILSPKTDENGFFLTTLSVSELTDKSINLRECKAFLENSPLESCNVPKGVGVDGANISVLRALTDEIYYSVGTLTFTSATQYSAPISNDPVSNDQYLAPTSPSGY</sequence>
<keyword evidence="1 2" id="KW-0732">Signal</keyword>
<dbReference type="GO" id="GO:0071944">
    <property type="term" value="C:cell periphery"/>
    <property type="evidence" value="ECO:0007669"/>
    <property type="project" value="TreeGrafter"/>
</dbReference>
<evidence type="ECO:0008006" key="5">
    <source>
        <dbReference type="Google" id="ProtNLM"/>
    </source>
</evidence>
<dbReference type="EMBL" id="JXTB01000436">
    <property type="protein sequence ID" value="PON40522.1"/>
    <property type="molecule type" value="Genomic_DNA"/>
</dbReference>
<evidence type="ECO:0000256" key="2">
    <source>
        <dbReference type="SAM" id="SignalP"/>
    </source>
</evidence>
<accession>A0A2P5AVE4</accession>
<proteinExistence type="predicted"/>
<dbReference type="AlphaFoldDB" id="A0A2P5AVE4"/>
<dbReference type="GO" id="GO:0009723">
    <property type="term" value="P:response to ethylene"/>
    <property type="evidence" value="ECO:0007669"/>
    <property type="project" value="TreeGrafter"/>
</dbReference>
<feature type="chain" id="PRO_5015123895" description="Pollen Ole e 1 allergen and extensin family protein" evidence="2">
    <location>
        <begin position="26"/>
        <end position="309"/>
    </location>
</feature>
<reference evidence="4" key="1">
    <citation type="submission" date="2016-06" db="EMBL/GenBank/DDBJ databases">
        <title>Parallel loss of symbiosis genes in relatives of nitrogen-fixing non-legume Parasponia.</title>
        <authorList>
            <person name="Van Velzen R."/>
            <person name="Holmer R."/>
            <person name="Bu F."/>
            <person name="Rutten L."/>
            <person name="Van Zeijl A."/>
            <person name="Liu W."/>
            <person name="Santuari L."/>
            <person name="Cao Q."/>
            <person name="Sharma T."/>
            <person name="Shen D."/>
            <person name="Roswanjaya Y."/>
            <person name="Wardhani T."/>
            <person name="Kalhor M.S."/>
            <person name="Jansen J."/>
            <person name="Van den Hoogen J."/>
            <person name="Gungor B."/>
            <person name="Hartog M."/>
            <person name="Hontelez J."/>
            <person name="Verver J."/>
            <person name="Yang W.-C."/>
            <person name="Schijlen E."/>
            <person name="Repin R."/>
            <person name="Schilthuizen M."/>
            <person name="Schranz E."/>
            <person name="Heidstra R."/>
            <person name="Miyata K."/>
            <person name="Fedorova E."/>
            <person name="Kohlen W."/>
            <person name="Bisseling T."/>
            <person name="Smit S."/>
            <person name="Geurts R."/>
        </authorList>
    </citation>
    <scope>NUCLEOTIDE SEQUENCE [LARGE SCALE GENOMIC DNA]</scope>
    <source>
        <strain evidence="4">cv. WU1-14</strain>
    </source>
</reference>
<feature type="signal peptide" evidence="2">
    <location>
        <begin position="1"/>
        <end position="25"/>
    </location>
</feature>
<dbReference type="PANTHER" id="PTHR33470:SF40">
    <property type="entry name" value="PROTEIN SEED AND ROOT HAIR PROTECTIVE PROTEIN"/>
    <property type="match status" value="1"/>
</dbReference>
<evidence type="ECO:0000313" key="4">
    <source>
        <dbReference type="Proteomes" id="UP000237105"/>
    </source>
</evidence>
<keyword evidence="4" id="KW-1185">Reference proteome</keyword>
<dbReference type="PANTHER" id="PTHR33470">
    <property type="entry name" value="OS01G0164075 PROTEIN"/>
    <property type="match status" value="1"/>
</dbReference>
<organism evidence="3 4">
    <name type="scientific">Parasponia andersonii</name>
    <name type="common">Sponia andersonii</name>
    <dbReference type="NCBI Taxonomy" id="3476"/>
    <lineage>
        <taxon>Eukaryota</taxon>
        <taxon>Viridiplantae</taxon>
        <taxon>Streptophyta</taxon>
        <taxon>Embryophyta</taxon>
        <taxon>Tracheophyta</taxon>
        <taxon>Spermatophyta</taxon>
        <taxon>Magnoliopsida</taxon>
        <taxon>eudicotyledons</taxon>
        <taxon>Gunneridae</taxon>
        <taxon>Pentapetalae</taxon>
        <taxon>rosids</taxon>
        <taxon>fabids</taxon>
        <taxon>Rosales</taxon>
        <taxon>Cannabaceae</taxon>
        <taxon>Parasponia</taxon>
    </lineage>
</organism>
<dbReference type="STRING" id="3476.A0A2P5AVE4"/>
<dbReference type="Proteomes" id="UP000237105">
    <property type="component" value="Unassembled WGS sequence"/>
</dbReference>
<name>A0A2P5AVE4_PARAD</name>
<gene>
    <name evidence="3" type="ORF">PanWU01x14_296580</name>
</gene>
<dbReference type="OrthoDB" id="1847243at2759"/>
<comment type="caution">
    <text evidence="3">The sequence shown here is derived from an EMBL/GenBank/DDBJ whole genome shotgun (WGS) entry which is preliminary data.</text>
</comment>
<evidence type="ECO:0000256" key="1">
    <source>
        <dbReference type="ARBA" id="ARBA00022729"/>
    </source>
</evidence>
<protein>
    <recommendedName>
        <fullName evidence="5">Pollen Ole e 1 allergen and extensin family protein</fullName>
    </recommendedName>
</protein>
<evidence type="ECO:0000313" key="3">
    <source>
        <dbReference type="EMBL" id="PON40522.1"/>
    </source>
</evidence>
<dbReference type="Pfam" id="PF01190">
    <property type="entry name" value="Pollen_Ole_e_1"/>
    <property type="match status" value="1"/>
</dbReference>